<feature type="region of interest" description="Disordered" evidence="1">
    <location>
        <begin position="294"/>
        <end position="317"/>
    </location>
</feature>
<proteinExistence type="predicted"/>
<evidence type="ECO:0000313" key="2">
    <source>
        <dbReference type="EMBL" id="KAK7951136.1"/>
    </source>
</evidence>
<dbReference type="Proteomes" id="UP001391051">
    <property type="component" value="Unassembled WGS sequence"/>
</dbReference>
<evidence type="ECO:0000256" key="1">
    <source>
        <dbReference type="SAM" id="MobiDB-lite"/>
    </source>
</evidence>
<feature type="region of interest" description="Disordered" evidence="1">
    <location>
        <begin position="1"/>
        <end position="35"/>
    </location>
</feature>
<dbReference type="EMBL" id="JAQQWE010000005">
    <property type="protein sequence ID" value="KAK7951136.1"/>
    <property type="molecule type" value="Genomic_DNA"/>
</dbReference>
<comment type="caution">
    <text evidence="2">The sequence shown here is derived from an EMBL/GenBank/DDBJ whole genome shotgun (WGS) entry which is preliminary data.</text>
</comment>
<protein>
    <submittedName>
        <fullName evidence="2">Uncharacterized protein</fullName>
    </submittedName>
</protein>
<sequence>MSFASTNLHEKDNNQGSGSLLPSGAAATPTQHTQYRRVTTKISKCDMCNQPNSSTIQKCMQCGFTTCSTCHAQGRYEPRHNLAGLALDWTPPPRGGRGHGRGRGRSNAAPVRDSPRPSGLIRQYAAENQQDDGSVERTSGGRPSAANNTAAPAVPAAAPAPAVSTVPTVPTAPAAPVVGPAVGPVALAVPAVPAVPAPATAATVAKRTPLPTLAARKREYKPSSLSRSITSMPSYMANHTSAAPKESKAPVAPMTVEPVSLAAAAAAATAVPEAVSGDKDEDTVMADVTTAAPATAATTTPAPAPADNSGSGAVFPPRAASTSIQTELFNIMLGEWTGGATADVRREHGPLDALERLEMATSLIAMSRGVPFPPQCEAWIRRQRRYFRIE</sequence>
<name>A0ABR1QBL6_9PEZI</name>
<dbReference type="RefSeq" id="XP_066699198.1">
    <property type="nucleotide sequence ID" value="XM_066843086.1"/>
</dbReference>
<feature type="compositionally biased region" description="Low complexity" evidence="1">
    <location>
        <begin position="143"/>
        <end position="153"/>
    </location>
</feature>
<dbReference type="GeneID" id="92076148"/>
<accession>A0ABR1QBL6</accession>
<feature type="region of interest" description="Disordered" evidence="1">
    <location>
        <begin position="87"/>
        <end position="153"/>
    </location>
</feature>
<evidence type="ECO:0000313" key="3">
    <source>
        <dbReference type="Proteomes" id="UP001391051"/>
    </source>
</evidence>
<keyword evidence="3" id="KW-1185">Reference proteome</keyword>
<reference evidence="2 3" key="1">
    <citation type="submission" date="2023-01" db="EMBL/GenBank/DDBJ databases">
        <title>Analysis of 21 Apiospora genomes using comparative genomics revels a genus with tremendous synthesis potential of carbohydrate active enzymes and secondary metabolites.</title>
        <authorList>
            <person name="Sorensen T."/>
        </authorList>
    </citation>
    <scope>NUCLEOTIDE SEQUENCE [LARGE SCALE GENOMIC DNA]</scope>
    <source>
        <strain evidence="2 3">CBS 24483</strain>
    </source>
</reference>
<organism evidence="2 3">
    <name type="scientific">Apiospora aurea</name>
    <dbReference type="NCBI Taxonomy" id="335848"/>
    <lineage>
        <taxon>Eukaryota</taxon>
        <taxon>Fungi</taxon>
        <taxon>Dikarya</taxon>
        <taxon>Ascomycota</taxon>
        <taxon>Pezizomycotina</taxon>
        <taxon>Sordariomycetes</taxon>
        <taxon>Xylariomycetidae</taxon>
        <taxon>Amphisphaeriales</taxon>
        <taxon>Apiosporaceae</taxon>
        <taxon>Apiospora</taxon>
    </lineage>
</organism>
<gene>
    <name evidence="2" type="ORF">PG986_006864</name>
</gene>